<dbReference type="GO" id="GO:0035673">
    <property type="term" value="F:oligopeptide transmembrane transporter activity"/>
    <property type="evidence" value="ECO:0007669"/>
    <property type="project" value="InterPro"/>
</dbReference>
<keyword evidence="3" id="KW-0813">Transport</keyword>
<keyword evidence="6" id="KW-0653">Protein transport</keyword>
<evidence type="ECO:0000256" key="1">
    <source>
        <dbReference type="ARBA" id="ARBA00004141"/>
    </source>
</evidence>
<keyword evidence="11" id="KW-1185">Reference proteome</keyword>
<evidence type="ECO:0000313" key="10">
    <source>
        <dbReference type="EMBL" id="CAG8704121.1"/>
    </source>
</evidence>
<evidence type="ECO:0000256" key="2">
    <source>
        <dbReference type="ARBA" id="ARBA00008807"/>
    </source>
</evidence>
<feature type="transmembrane region" description="Helical" evidence="9">
    <location>
        <begin position="465"/>
        <end position="488"/>
    </location>
</feature>
<evidence type="ECO:0000256" key="9">
    <source>
        <dbReference type="SAM" id="Phobius"/>
    </source>
</evidence>
<evidence type="ECO:0000256" key="4">
    <source>
        <dbReference type="ARBA" id="ARBA00022692"/>
    </source>
</evidence>
<dbReference type="GO" id="GO:0016020">
    <property type="term" value="C:membrane"/>
    <property type="evidence" value="ECO:0007669"/>
    <property type="project" value="UniProtKB-SubCell"/>
</dbReference>
<keyword evidence="5" id="KW-0571">Peptide transport</keyword>
<dbReference type="AlphaFoldDB" id="A0A9N9N671"/>
<evidence type="ECO:0000256" key="7">
    <source>
        <dbReference type="ARBA" id="ARBA00022989"/>
    </source>
</evidence>
<feature type="transmembrane region" description="Helical" evidence="9">
    <location>
        <begin position="669"/>
        <end position="686"/>
    </location>
</feature>
<feature type="non-terminal residue" evidence="10">
    <location>
        <position position="1"/>
    </location>
</feature>
<comment type="caution">
    <text evidence="10">The sequence shown here is derived from an EMBL/GenBank/DDBJ whole genome shotgun (WGS) entry which is preliminary data.</text>
</comment>
<sequence>YELPELRGKVEDENSSVYGLRNRSSIGDREEIGDDEFLLSGSKLSEDENSPIPIVSAAVSVKDDPSLPCITFRFWVLSTLFTSLGAAVSEFYYFRSNGGGYSIFFVLLVSYVLGIWMAQVLPKDEIRFYKWKFSMNPGPFNVKEHVLISVAAGAGGFSAYGTDIIAIQELFYDQHAGFLIGMSLLMSTQMIGYGLAGFLRKYLVRPANMLWPSNLVFSSLFSTLHGSISDTSDKLKFFTVAFISMFIWQFFPQFIFPWLTSISLLCLVKPFNKDAILLGSGYRGLGILNFSLDWNAIGQPGPLYTPWWAQINWYVGIIIGSWIIAPILYYNNFWMAKSFPFLATYSLNKNGERYNQTAIIDSETGMLNETAYREYGPVYLSVTFAVGYFYSFISFTAAISHVVLFYGEEIWGRFKASRSEEVEDIHCKMMKNYEEIPNSWYACIFVTMLVISMVLCYISGSHLPWWGLLIAVGLAMIMVLPIGVIQAVSNNQVGLNVITEMICGYIFPGRPIANVYFKCYGYMAMHQCLSFVCDLKLGHYMKIPPKAMFTAQLWGTIVGAFINYWILQLIILTKRPFLDGTVKDPTGQWTGYRSQVFNTASIVWGLIGPGRTFGSESLYNPLLWGFLIGFIAPIPCYLLHKRYPKACFNLITVPLICNGLGLLPGTYTNFIITGFIASFLSQFWAYHYYPEWWKKYNYVLSAAFDSASQIVTMVIFFFFSVLFNTSFPEWWGNDYKSQ</sequence>
<feature type="transmembrane region" description="Helical" evidence="9">
    <location>
        <begin position="547"/>
        <end position="567"/>
    </location>
</feature>
<name>A0A9N9N671_9GLOM</name>
<dbReference type="Pfam" id="PF03169">
    <property type="entry name" value="OPT"/>
    <property type="match status" value="1"/>
</dbReference>
<evidence type="ECO:0000313" key="11">
    <source>
        <dbReference type="Proteomes" id="UP000789342"/>
    </source>
</evidence>
<feature type="transmembrane region" description="Helical" evidence="9">
    <location>
        <begin position="74"/>
        <end position="94"/>
    </location>
</feature>
<keyword evidence="7 9" id="KW-1133">Transmembrane helix</keyword>
<comment type="subcellular location">
    <subcellularLocation>
        <location evidence="1">Membrane</location>
        <topology evidence="1">Multi-pass membrane protein</topology>
    </subcellularLocation>
</comment>
<feature type="transmembrane region" description="Helical" evidence="9">
    <location>
        <begin position="439"/>
        <end position="458"/>
    </location>
</feature>
<feature type="transmembrane region" description="Helical" evidence="9">
    <location>
        <begin position="100"/>
        <end position="121"/>
    </location>
</feature>
<keyword evidence="4 9" id="KW-0812">Transmembrane</keyword>
<evidence type="ECO:0000256" key="5">
    <source>
        <dbReference type="ARBA" id="ARBA00022856"/>
    </source>
</evidence>
<dbReference type="InterPro" id="IPR004813">
    <property type="entry name" value="OPT"/>
</dbReference>
<organism evidence="10 11">
    <name type="scientific">Acaulospora morrowiae</name>
    <dbReference type="NCBI Taxonomy" id="94023"/>
    <lineage>
        <taxon>Eukaryota</taxon>
        <taxon>Fungi</taxon>
        <taxon>Fungi incertae sedis</taxon>
        <taxon>Mucoromycota</taxon>
        <taxon>Glomeromycotina</taxon>
        <taxon>Glomeromycetes</taxon>
        <taxon>Diversisporales</taxon>
        <taxon>Acaulosporaceae</taxon>
        <taxon>Acaulospora</taxon>
    </lineage>
</organism>
<reference evidence="10" key="1">
    <citation type="submission" date="2021-06" db="EMBL/GenBank/DDBJ databases">
        <authorList>
            <person name="Kallberg Y."/>
            <person name="Tangrot J."/>
            <person name="Rosling A."/>
        </authorList>
    </citation>
    <scope>NUCLEOTIDE SEQUENCE</scope>
    <source>
        <strain evidence="10">CL551</strain>
    </source>
</reference>
<evidence type="ECO:0000256" key="6">
    <source>
        <dbReference type="ARBA" id="ARBA00022927"/>
    </source>
</evidence>
<feature type="transmembrane region" description="Helical" evidence="9">
    <location>
        <begin position="311"/>
        <end position="330"/>
    </location>
</feature>
<gene>
    <name evidence="10" type="ORF">AMORRO_LOCUS12297</name>
</gene>
<feature type="transmembrane region" description="Helical" evidence="9">
    <location>
        <begin position="142"/>
        <end position="161"/>
    </location>
</feature>
<evidence type="ECO:0000256" key="8">
    <source>
        <dbReference type="ARBA" id="ARBA00023136"/>
    </source>
</evidence>
<dbReference type="NCBIfam" id="TIGR00727">
    <property type="entry name" value="ISP4_OPT"/>
    <property type="match status" value="1"/>
</dbReference>
<feature type="transmembrane region" description="Helical" evidence="9">
    <location>
        <begin position="646"/>
        <end position="663"/>
    </location>
</feature>
<feature type="transmembrane region" description="Helical" evidence="9">
    <location>
        <begin position="378"/>
        <end position="406"/>
    </location>
</feature>
<accession>A0A9N9N671</accession>
<dbReference type="Proteomes" id="UP000789342">
    <property type="component" value="Unassembled WGS sequence"/>
</dbReference>
<dbReference type="NCBIfam" id="TIGR00728">
    <property type="entry name" value="OPT_sfam"/>
    <property type="match status" value="1"/>
</dbReference>
<feature type="transmembrane region" description="Helical" evidence="9">
    <location>
        <begin position="698"/>
        <end position="723"/>
    </location>
</feature>
<feature type="transmembrane region" description="Helical" evidence="9">
    <location>
        <begin position="176"/>
        <end position="198"/>
    </location>
</feature>
<protein>
    <submittedName>
        <fullName evidence="10">2547_t:CDS:1</fullName>
    </submittedName>
</protein>
<evidence type="ECO:0000256" key="3">
    <source>
        <dbReference type="ARBA" id="ARBA00022448"/>
    </source>
</evidence>
<proteinExistence type="inferred from homology"/>
<comment type="similarity">
    <text evidence="2">Belongs to the oligopeptide OPT transporter family.</text>
</comment>
<dbReference type="PANTHER" id="PTHR22601">
    <property type="entry name" value="ISP4 LIKE PROTEIN"/>
    <property type="match status" value="1"/>
</dbReference>
<dbReference type="EMBL" id="CAJVPV010017787">
    <property type="protein sequence ID" value="CAG8704121.1"/>
    <property type="molecule type" value="Genomic_DNA"/>
</dbReference>
<dbReference type="InterPro" id="IPR004648">
    <property type="entry name" value="Oligpept_transpt"/>
</dbReference>
<feature type="transmembrane region" description="Helical" evidence="9">
    <location>
        <begin position="622"/>
        <end position="639"/>
    </location>
</feature>
<keyword evidence="8 9" id="KW-0472">Membrane</keyword>
<dbReference type="GO" id="GO:0015031">
    <property type="term" value="P:protein transport"/>
    <property type="evidence" value="ECO:0007669"/>
    <property type="project" value="UniProtKB-KW"/>
</dbReference>
<feature type="transmembrane region" description="Helical" evidence="9">
    <location>
        <begin position="240"/>
        <end position="268"/>
    </location>
</feature>
<feature type="non-terminal residue" evidence="10">
    <location>
        <position position="738"/>
    </location>
</feature>
<dbReference type="OrthoDB" id="9986677at2759"/>